<evidence type="ECO:0000313" key="9">
    <source>
        <dbReference type="Proteomes" id="UP000033047"/>
    </source>
</evidence>
<dbReference type="HOGENOM" id="CLU_015553_0_1_10"/>
<dbReference type="Gene3D" id="1.25.40.390">
    <property type="match status" value="1"/>
</dbReference>
<protein>
    <recommendedName>
        <fullName evidence="10">RagB/SusD domain-containing protein</fullName>
    </recommendedName>
</protein>
<evidence type="ECO:0008006" key="10">
    <source>
        <dbReference type="Google" id="ProtNLM"/>
    </source>
</evidence>
<dbReference type="InterPro" id="IPR011990">
    <property type="entry name" value="TPR-like_helical_dom_sf"/>
</dbReference>
<feature type="domain" description="RagB/SusD" evidence="6">
    <location>
        <begin position="292"/>
        <end position="610"/>
    </location>
</feature>
<evidence type="ECO:0000259" key="6">
    <source>
        <dbReference type="Pfam" id="PF07980"/>
    </source>
</evidence>
<evidence type="ECO:0000256" key="2">
    <source>
        <dbReference type="ARBA" id="ARBA00006275"/>
    </source>
</evidence>
<proteinExistence type="inferred from homology"/>
<keyword evidence="4" id="KW-0472">Membrane</keyword>
<evidence type="ECO:0000256" key="5">
    <source>
        <dbReference type="ARBA" id="ARBA00023237"/>
    </source>
</evidence>
<dbReference type="Pfam" id="PF07980">
    <property type="entry name" value="SusD_RagB"/>
    <property type="match status" value="1"/>
</dbReference>
<dbReference type="AlphaFoldDB" id="A0A0F5JFB4"/>
<keyword evidence="3" id="KW-0732">Signal</keyword>
<evidence type="ECO:0000256" key="4">
    <source>
        <dbReference type="ARBA" id="ARBA00023136"/>
    </source>
</evidence>
<name>A0A0F5JFB4_9BACT</name>
<dbReference type="Proteomes" id="UP000033047">
    <property type="component" value="Unassembled WGS sequence"/>
</dbReference>
<dbReference type="GO" id="GO:0009279">
    <property type="term" value="C:cell outer membrane"/>
    <property type="evidence" value="ECO:0007669"/>
    <property type="project" value="UniProtKB-SubCell"/>
</dbReference>
<dbReference type="PROSITE" id="PS51257">
    <property type="entry name" value="PROKAR_LIPOPROTEIN"/>
    <property type="match status" value="1"/>
</dbReference>
<comment type="similarity">
    <text evidence="2">Belongs to the SusD family.</text>
</comment>
<comment type="subcellular location">
    <subcellularLocation>
        <location evidence="1">Cell outer membrane</location>
    </subcellularLocation>
</comment>
<organism evidence="8 9">
    <name type="scientific">Parabacteroides goldsteinii DSM 19448 = WAL 12034</name>
    <dbReference type="NCBI Taxonomy" id="927665"/>
    <lineage>
        <taxon>Bacteria</taxon>
        <taxon>Pseudomonadati</taxon>
        <taxon>Bacteroidota</taxon>
        <taxon>Bacteroidia</taxon>
        <taxon>Bacteroidales</taxon>
        <taxon>Tannerellaceae</taxon>
        <taxon>Parabacteroides</taxon>
    </lineage>
</organism>
<keyword evidence="5" id="KW-0998">Cell outer membrane</keyword>
<evidence type="ECO:0000313" key="8">
    <source>
        <dbReference type="EMBL" id="KKB56459.1"/>
    </source>
</evidence>
<gene>
    <name evidence="8" type="ORF">HMPREF1535_02435</name>
</gene>
<sequence>MKTFKILFGLLVIFGFSGCMNNDFLERYPLGSPTAETVFKSYDNFKTYAWGLYETFPALGYGETNTDNISYNSTRGSGETDWIRGIVVPPSKTDNTPWAQYSFIRRTNLMLDHIETSDMTETERNHWRSVGYFFRSYRYLTLLSAYGGVPWIDHVLADDETDIIYGERDSRDVIANHILEDLQYAEQNINQDGDGANTINRVVVQTLLSRFCLFEGTWRKYHGLQDAEKFLRECKRASEEVLKVYPNVHSNYDDLFNSLSLNGMTGIILYKAYANDANVVHATSIGGTTAQSFYNVTRDMVDSYLCSDGKPRWTSQIFLGDKDMYDEFSNRDHRLWLHVTPPYVVDRSESTTAWDNKWKFTDNPKDRSFIDSINLIVPAERQKTLPFRQGYDGGILGENPHYDFFLNGQPWYKSAFGYNNWKYFNTYLSMGSQRNEETDMPIFRVEEVMLNYAEAMVELGEFSQSVADMTINKIRSRANVPSMIVSQINESFDPKRDLGDSRYAGDYAVSPLLWEVRRERRIELFSENFRFDDLRRWKKCHYAMKKKLGQYVRKSDFPAGTAVTIDGGADEGYLEFHPDPNKLWPDYYYLYPIPLNQMVLNPNIKQNPGWE</sequence>
<accession>A0A0F5JFB4</accession>
<evidence type="ECO:0000256" key="1">
    <source>
        <dbReference type="ARBA" id="ARBA00004442"/>
    </source>
</evidence>
<feature type="domain" description="SusD-like N-terminal" evidence="7">
    <location>
        <begin position="87"/>
        <end position="212"/>
    </location>
</feature>
<dbReference type="InterPro" id="IPR012944">
    <property type="entry name" value="SusD_RagB_dom"/>
</dbReference>
<dbReference type="EMBL" id="AQHV01000011">
    <property type="protein sequence ID" value="KKB56459.1"/>
    <property type="molecule type" value="Genomic_DNA"/>
</dbReference>
<dbReference type="STRING" id="927665.HMPREF1535_02435"/>
<dbReference type="InterPro" id="IPR033985">
    <property type="entry name" value="SusD-like_N"/>
</dbReference>
<dbReference type="RefSeq" id="WP_046146532.1">
    <property type="nucleotide sequence ID" value="NZ_KQ033912.1"/>
</dbReference>
<dbReference type="SUPFAM" id="SSF48452">
    <property type="entry name" value="TPR-like"/>
    <property type="match status" value="1"/>
</dbReference>
<comment type="caution">
    <text evidence="8">The sequence shown here is derived from an EMBL/GenBank/DDBJ whole genome shotgun (WGS) entry which is preliminary data.</text>
</comment>
<dbReference type="Pfam" id="PF14322">
    <property type="entry name" value="SusD-like_3"/>
    <property type="match status" value="1"/>
</dbReference>
<evidence type="ECO:0000259" key="7">
    <source>
        <dbReference type="Pfam" id="PF14322"/>
    </source>
</evidence>
<dbReference type="PATRIC" id="fig|927665.4.peg.2504"/>
<evidence type="ECO:0000256" key="3">
    <source>
        <dbReference type="ARBA" id="ARBA00022729"/>
    </source>
</evidence>
<reference evidence="8 9" key="1">
    <citation type="submission" date="2013-04" db="EMBL/GenBank/DDBJ databases">
        <title>The Genome Sequence of Parabacteroides goldsteinii DSM 19448.</title>
        <authorList>
            <consortium name="The Broad Institute Genomics Platform"/>
            <person name="Earl A."/>
            <person name="Ward D."/>
            <person name="Feldgarden M."/>
            <person name="Gevers D."/>
            <person name="Martens E."/>
            <person name="Sakamoto M."/>
            <person name="Benno Y."/>
            <person name="Song Y."/>
            <person name="Liu C."/>
            <person name="Lee J."/>
            <person name="Bolanos M."/>
            <person name="Vaisanen M.L."/>
            <person name="Finegold S.M."/>
            <person name="Walker B."/>
            <person name="Young S."/>
            <person name="Zeng Q."/>
            <person name="Gargeya S."/>
            <person name="Fitzgerald M."/>
            <person name="Haas B."/>
            <person name="Abouelleil A."/>
            <person name="Allen A.W."/>
            <person name="Alvarado L."/>
            <person name="Arachchi H.M."/>
            <person name="Berlin A.M."/>
            <person name="Chapman S.B."/>
            <person name="Gainer-Dewar J."/>
            <person name="Goldberg J."/>
            <person name="Griggs A."/>
            <person name="Gujja S."/>
            <person name="Hansen M."/>
            <person name="Howarth C."/>
            <person name="Imamovic A."/>
            <person name="Ireland A."/>
            <person name="Larimer J."/>
            <person name="McCowan C."/>
            <person name="Murphy C."/>
            <person name="Pearson M."/>
            <person name="Poon T.W."/>
            <person name="Priest M."/>
            <person name="Roberts A."/>
            <person name="Saif S."/>
            <person name="Shea T."/>
            <person name="Sisk P."/>
            <person name="Sykes S."/>
            <person name="Wortman J."/>
            <person name="Nusbaum C."/>
            <person name="Birren B."/>
        </authorList>
    </citation>
    <scope>NUCLEOTIDE SEQUENCE [LARGE SCALE GENOMIC DNA]</scope>
    <source>
        <strain evidence="8 9">DSM 19448</strain>
    </source>
</reference>